<name>C9YFF9_CURXX</name>
<keyword evidence="1" id="KW-0812">Transmembrane</keyword>
<evidence type="ECO:0000256" key="1">
    <source>
        <dbReference type="SAM" id="Phobius"/>
    </source>
</evidence>
<protein>
    <submittedName>
        <fullName evidence="2">Uncharacterized protein</fullName>
    </submittedName>
</protein>
<dbReference type="AlphaFoldDB" id="C9YFF9"/>
<reference evidence="2" key="1">
    <citation type="journal article" date="2010" name="Nature">
        <title>The Dynamic genome of Hydra.</title>
        <authorList>
            <person name="Chapman J.A."/>
            <person name="Kirkness E.F."/>
            <person name="Simakov O."/>
            <person name="Hampson S.E."/>
            <person name="Mitros T."/>
            <person name="Weinmaier T."/>
            <person name="Rattei T."/>
            <person name="Balasubramanian P.G."/>
            <person name="Borman J."/>
            <person name="Busam D."/>
            <person name="Disbennett K."/>
            <person name="Pfannkoch C."/>
            <person name="Sumin N."/>
            <person name="Sutton G."/>
            <person name="Viswanathan L."/>
            <person name="Walenz B."/>
            <person name="Goodstein D.M."/>
            <person name="Hellsten U."/>
            <person name="Kawashima T."/>
            <person name="Prochnik S.E."/>
            <person name="Putnam N.H."/>
            <person name="Shu S."/>
            <person name="Blumberg B."/>
            <person name="Dana C.E."/>
            <person name="Gee L."/>
            <person name="Kibler D.F."/>
            <person name="Law L."/>
            <person name="Lindgens D."/>
            <person name="Martinez D.E."/>
            <person name="Peng J."/>
            <person name="Wigge P.A."/>
            <person name="Bertulat B."/>
            <person name="Guder C."/>
            <person name="Nakamura Y."/>
            <person name="Ozbek S."/>
            <person name="Watanabe H."/>
            <person name="Khalturin K."/>
            <person name="Hemmrich G."/>
            <person name="Franke A."/>
            <person name="Augustin R."/>
            <person name="Fraune S."/>
            <person name="Hayakawa E."/>
            <person name="Hayakawa S."/>
            <person name="Hirose M."/>
            <person name="Hwang J."/>
            <person name="Ikeo K."/>
            <person name="Nishimiya-Fujisawa C."/>
            <person name="Ogura A."/>
            <person name="Takahashi T."/>
            <person name="Steinmetz P.R."/>
            <person name="Zhang X."/>
            <person name="Aufschnaiter R."/>
            <person name="Eder M.K."/>
            <person name="Gorny A.K."/>
            <person name="Salvenmoser W."/>
            <person name="Heimberg A.M."/>
            <person name="Wheeler B.M."/>
            <person name="Peterson K.J."/>
            <person name="Boettger A."/>
            <person name="Tischler P."/>
            <person name="Wolf A."/>
            <person name="Gojobori T."/>
            <person name="Remington K.A."/>
            <person name="Strausberg R.L."/>
            <person name="Venter J."/>
            <person name="Technau U."/>
            <person name="Hobmayer B."/>
            <person name="Bosch T.C."/>
            <person name="Holstein T.W."/>
            <person name="Fujisawa T."/>
            <person name="Bode H.R."/>
            <person name="David C.N."/>
            <person name="Rokhsar D.S."/>
            <person name="Steele R.E."/>
        </authorList>
    </citation>
    <scope>NUCLEOTIDE SEQUENCE</scope>
</reference>
<organism evidence="2">
    <name type="scientific">Curvibacter symbiont subsp. Hydra magnipapillata</name>
    <dbReference type="NCBI Taxonomy" id="667019"/>
    <lineage>
        <taxon>Bacteria</taxon>
        <taxon>Pseudomonadati</taxon>
        <taxon>Pseudomonadota</taxon>
        <taxon>Betaproteobacteria</taxon>
        <taxon>Burkholderiales</taxon>
        <taxon>Comamonadaceae</taxon>
        <taxon>Curvibacter</taxon>
    </lineage>
</organism>
<feature type="transmembrane region" description="Helical" evidence="1">
    <location>
        <begin position="114"/>
        <end position="136"/>
    </location>
</feature>
<gene>
    <name evidence="2" type="ORF">Csp_D33150</name>
</gene>
<sequence length="156" mass="18453">MLKLVLLLLIWLSLVTIFIFYVWWEYKTKKARAPLRSSSEQLLYNQYREFLNDRVGFFSFTFALAALGTDSPQFYALLSLAFVLIIWTIRAYDFRRVVRVWHEEKSHLLSIWSIVRQFPVFMFGYLSLLAVLFGWLEKPTLKLETAKAVAKILAFL</sequence>
<keyword evidence="1" id="KW-1133">Transmembrane helix</keyword>
<dbReference type="EMBL" id="FN543107">
    <property type="protein sequence ID" value="CBA32638.1"/>
    <property type="molecule type" value="Genomic_DNA"/>
</dbReference>
<accession>C9YFF9</accession>
<feature type="transmembrane region" description="Helical" evidence="1">
    <location>
        <begin position="74"/>
        <end position="93"/>
    </location>
</feature>
<evidence type="ECO:0000313" key="2">
    <source>
        <dbReference type="EMBL" id="CBA32638.1"/>
    </source>
</evidence>
<proteinExistence type="predicted"/>
<keyword evidence="1" id="KW-0472">Membrane</keyword>
<feature type="transmembrane region" description="Helical" evidence="1">
    <location>
        <begin position="6"/>
        <end position="24"/>
    </location>
</feature>